<evidence type="ECO:0000313" key="1">
    <source>
        <dbReference type="EMBL" id="CAE0315601.1"/>
    </source>
</evidence>
<organism evidence="1">
    <name type="scientific">Favella ehrenbergii</name>
    <dbReference type="NCBI Taxonomy" id="182087"/>
    <lineage>
        <taxon>Eukaryota</taxon>
        <taxon>Sar</taxon>
        <taxon>Alveolata</taxon>
        <taxon>Ciliophora</taxon>
        <taxon>Intramacronucleata</taxon>
        <taxon>Spirotrichea</taxon>
        <taxon>Choreotrichia</taxon>
        <taxon>Tintinnida</taxon>
        <taxon>Xystonellidae</taxon>
        <taxon>Favella</taxon>
    </lineage>
</organism>
<name>A0A7S3I7X1_9SPIT</name>
<dbReference type="AlphaFoldDB" id="A0A7S3I7X1"/>
<dbReference type="EMBL" id="HBIE01034768">
    <property type="protein sequence ID" value="CAE0315601.1"/>
    <property type="molecule type" value="Transcribed_RNA"/>
</dbReference>
<proteinExistence type="predicted"/>
<protein>
    <submittedName>
        <fullName evidence="1">Uncharacterized protein</fullName>
    </submittedName>
</protein>
<reference evidence="1" key="1">
    <citation type="submission" date="2021-01" db="EMBL/GenBank/DDBJ databases">
        <authorList>
            <person name="Corre E."/>
            <person name="Pelletier E."/>
            <person name="Niang G."/>
            <person name="Scheremetjew M."/>
            <person name="Finn R."/>
            <person name="Kale V."/>
            <person name="Holt S."/>
            <person name="Cochrane G."/>
            <person name="Meng A."/>
            <person name="Brown T."/>
            <person name="Cohen L."/>
        </authorList>
    </citation>
    <scope>NUCLEOTIDE SEQUENCE</scope>
    <source>
        <strain evidence="1">Fehren 1</strain>
    </source>
</reference>
<sequence length="100" mass="11110">MIVLPNLARLRIVAHAIEHPLLQLELANFVGVEHAVDLALDLGEDQLVLGHHVESLCLQHLLLVVEHYTLFPGDAARVLLLHLQGVLARVIVTLFIGRHE</sequence>
<gene>
    <name evidence="1" type="ORF">FEHR0123_LOCUS10530</name>
</gene>
<accession>A0A7S3I7X1</accession>